<comment type="caution">
    <text evidence="5">The sequence shown here is derived from an EMBL/GenBank/DDBJ whole genome shotgun (WGS) entry which is preliminary data.</text>
</comment>
<dbReference type="PIRSF" id="PIRSF005751">
    <property type="entry name" value="Acet_citr_lig"/>
    <property type="match status" value="1"/>
</dbReference>
<dbReference type="EMBL" id="SVNY01000006">
    <property type="protein sequence ID" value="MBE6834313.1"/>
    <property type="molecule type" value="Genomic_DNA"/>
</dbReference>
<dbReference type="SUPFAM" id="SSF52374">
    <property type="entry name" value="Nucleotidylyl transferase"/>
    <property type="match status" value="1"/>
</dbReference>
<dbReference type="SMART" id="SM00764">
    <property type="entry name" value="Citrate_ly_lig"/>
    <property type="match status" value="1"/>
</dbReference>
<comment type="function">
    <text evidence="3">Acetylation of prosthetic group (2-(5''-phosphoribosyl)-3'-dephosphocoenzyme-A) of the gamma subunit of citrate lyase.</text>
</comment>
<proteinExistence type="predicted"/>
<dbReference type="AlphaFoldDB" id="A0A928Q3S8"/>
<dbReference type="InterPro" id="IPR000182">
    <property type="entry name" value="GNAT_dom"/>
</dbReference>
<dbReference type="SUPFAM" id="SSF55729">
    <property type="entry name" value="Acyl-CoA N-acyltransferases (Nat)"/>
    <property type="match status" value="1"/>
</dbReference>
<dbReference type="Gene3D" id="3.40.50.620">
    <property type="entry name" value="HUPs"/>
    <property type="match status" value="1"/>
</dbReference>
<dbReference type="GO" id="GO:0005524">
    <property type="term" value="F:ATP binding"/>
    <property type="evidence" value="ECO:0007669"/>
    <property type="project" value="UniProtKB-UniRule"/>
</dbReference>
<evidence type="ECO:0000256" key="3">
    <source>
        <dbReference type="PIRNR" id="PIRNR005751"/>
    </source>
</evidence>
<dbReference type="Proteomes" id="UP000754750">
    <property type="component" value="Unassembled WGS sequence"/>
</dbReference>
<comment type="catalytic activity">
    <reaction evidence="3">
        <text>holo-[citrate lyase ACP] + acetate + ATP = acetyl-[citrate lyase ACP] + AMP + diphosphate</text>
        <dbReference type="Rhea" id="RHEA:23788"/>
        <dbReference type="Rhea" id="RHEA-COMP:10158"/>
        <dbReference type="Rhea" id="RHEA-COMP:13710"/>
        <dbReference type="ChEBI" id="CHEBI:30089"/>
        <dbReference type="ChEBI" id="CHEBI:30616"/>
        <dbReference type="ChEBI" id="CHEBI:33019"/>
        <dbReference type="ChEBI" id="CHEBI:82683"/>
        <dbReference type="ChEBI" id="CHEBI:137976"/>
        <dbReference type="ChEBI" id="CHEBI:456215"/>
        <dbReference type="EC" id="6.2.1.22"/>
    </reaction>
</comment>
<dbReference type="GO" id="GO:0008771">
    <property type="term" value="F:[citrate (pro-3S)-lyase] ligase activity"/>
    <property type="evidence" value="ECO:0007669"/>
    <property type="project" value="UniProtKB-EC"/>
</dbReference>
<dbReference type="NCBIfam" id="TIGR00124">
    <property type="entry name" value="cit_ly_ligase"/>
    <property type="match status" value="1"/>
</dbReference>
<sequence length="341" mass="38306">MEYEIRRLWIDRDPRQKQLWQNLLQSGGIRPEAAISYCAGLFFEDRLVATGSLYQNIIKCVAVSPAHQGGKAVSILLSHLLSTVMENGSSSCYVYTKPQAARSFEELGFSELARVDDQLVFMERAIYGFPQYLKDLERQRVPGRAAGIVMNANPFTLGHRYLAERAARENETLHLFVLSEELSAFPAATRLELVRRGVQHLPNVRVHPTGDYMVSAKTFPSYFLKEDVQVAKVQATLDAILFRDHIAPAAGITRRYVGEEPLSPVTQLYNESMKEVFHGAIDLVILPRVEQGGNVISASRVRDLLRRGKTEEAKELVPESTYAYLISPEGKALIQKLQQEG</sequence>
<name>A0A928Q3S8_9FIRM</name>
<dbReference type="InterPro" id="IPR013166">
    <property type="entry name" value="Citrate_lyase_ligase_C"/>
</dbReference>
<keyword evidence="3 5" id="KW-0436">Ligase</keyword>
<reference evidence="5" key="1">
    <citation type="submission" date="2019-04" db="EMBL/GenBank/DDBJ databases">
        <title>Evolution of Biomass-Degrading Anaerobic Consortia Revealed by Metagenomics.</title>
        <authorList>
            <person name="Peng X."/>
        </authorList>
    </citation>
    <scope>NUCLEOTIDE SEQUENCE</scope>
    <source>
        <strain evidence="5">SIG551</strain>
    </source>
</reference>
<dbReference type="PROSITE" id="PS51186">
    <property type="entry name" value="GNAT"/>
    <property type="match status" value="1"/>
</dbReference>
<dbReference type="InterPro" id="IPR016181">
    <property type="entry name" value="Acyl_CoA_acyltransferase"/>
</dbReference>
<evidence type="ECO:0000313" key="5">
    <source>
        <dbReference type="EMBL" id="MBE6834313.1"/>
    </source>
</evidence>
<dbReference type="Gene3D" id="3.40.630.30">
    <property type="match status" value="1"/>
</dbReference>
<evidence type="ECO:0000259" key="4">
    <source>
        <dbReference type="PROSITE" id="PS51186"/>
    </source>
</evidence>
<dbReference type="Pfam" id="PF08218">
    <property type="entry name" value="Citrate_ly_lig"/>
    <property type="match status" value="1"/>
</dbReference>
<feature type="domain" description="N-acetyltransferase" evidence="4">
    <location>
        <begin position="1"/>
        <end position="127"/>
    </location>
</feature>
<evidence type="ECO:0000256" key="2">
    <source>
        <dbReference type="ARBA" id="ARBA00022840"/>
    </source>
</evidence>
<evidence type="ECO:0000313" key="6">
    <source>
        <dbReference type="Proteomes" id="UP000754750"/>
    </source>
</evidence>
<dbReference type="EC" id="6.2.1.22" evidence="3"/>
<dbReference type="PANTHER" id="PTHR40599:SF1">
    <property type="entry name" value="[CITRATE [PRO-3S]-LYASE] LIGASE"/>
    <property type="match status" value="1"/>
</dbReference>
<keyword evidence="2 3" id="KW-0067">ATP-binding</keyword>
<organism evidence="5 6">
    <name type="scientific">Faecalispora sporosphaeroides</name>
    <dbReference type="NCBI Taxonomy" id="1549"/>
    <lineage>
        <taxon>Bacteria</taxon>
        <taxon>Bacillati</taxon>
        <taxon>Bacillota</taxon>
        <taxon>Clostridia</taxon>
        <taxon>Eubacteriales</taxon>
        <taxon>Oscillospiraceae</taxon>
        <taxon>Faecalispora</taxon>
    </lineage>
</organism>
<dbReference type="InterPro" id="IPR014729">
    <property type="entry name" value="Rossmann-like_a/b/a_fold"/>
</dbReference>
<gene>
    <name evidence="5" type="primary">citC</name>
    <name evidence="5" type="ORF">E7512_12175</name>
</gene>
<dbReference type="InterPro" id="IPR004821">
    <property type="entry name" value="Cyt_trans-like"/>
</dbReference>
<accession>A0A928Q3S8</accession>
<evidence type="ECO:0000256" key="1">
    <source>
        <dbReference type="ARBA" id="ARBA00022741"/>
    </source>
</evidence>
<dbReference type="PANTHER" id="PTHR40599">
    <property type="entry name" value="[CITRATE [PRO-3S]-LYASE] LIGASE"/>
    <property type="match status" value="1"/>
</dbReference>
<dbReference type="InterPro" id="IPR005216">
    <property type="entry name" value="Citrate_lyase_ligase"/>
</dbReference>
<keyword evidence="1 3" id="KW-0547">Nucleotide-binding</keyword>
<dbReference type="RefSeq" id="WP_020073769.1">
    <property type="nucleotide sequence ID" value="NZ_SVNY01000006.1"/>
</dbReference>
<dbReference type="GO" id="GO:0016747">
    <property type="term" value="F:acyltransferase activity, transferring groups other than amino-acyl groups"/>
    <property type="evidence" value="ECO:0007669"/>
    <property type="project" value="InterPro"/>
</dbReference>
<dbReference type="NCBIfam" id="TIGR00125">
    <property type="entry name" value="cyt_tran_rel"/>
    <property type="match status" value="1"/>
</dbReference>
<protein>
    <recommendedName>
        <fullName evidence="3">[Citrate [pro-3S]-lyase] ligase</fullName>
        <ecNumber evidence="3">6.2.1.22</ecNumber>
    </recommendedName>
</protein>